<dbReference type="InterPro" id="IPR036388">
    <property type="entry name" value="WH-like_DNA-bd_sf"/>
</dbReference>
<dbReference type="Gene3D" id="3.40.630.10">
    <property type="entry name" value="Zn peptidases"/>
    <property type="match status" value="1"/>
</dbReference>
<dbReference type="RefSeq" id="WP_138663624.1">
    <property type="nucleotide sequence ID" value="NZ_VANS01000007.1"/>
</dbReference>
<keyword evidence="1" id="KW-0479">Metal-binding</keyword>
<feature type="domain" description="DUF2172" evidence="2">
    <location>
        <begin position="72"/>
        <end position="163"/>
    </location>
</feature>
<organism evidence="5 6">
    <name type="scientific">Sulfitobacter sabulilitoris</name>
    <dbReference type="NCBI Taxonomy" id="2562655"/>
    <lineage>
        <taxon>Bacteria</taxon>
        <taxon>Pseudomonadati</taxon>
        <taxon>Pseudomonadota</taxon>
        <taxon>Alphaproteobacteria</taxon>
        <taxon>Rhodobacterales</taxon>
        <taxon>Roseobacteraceae</taxon>
        <taxon>Sulfitobacter</taxon>
    </lineage>
</organism>
<comment type="cofactor">
    <cofactor evidence="1">
        <name>Zn(2+)</name>
        <dbReference type="ChEBI" id="CHEBI:29105"/>
    </cofactor>
    <text evidence="1">Binds 1 zinc ion per subunit.</text>
</comment>
<dbReference type="GO" id="GO:0046872">
    <property type="term" value="F:metal ion binding"/>
    <property type="evidence" value="ECO:0007669"/>
    <property type="project" value="UniProtKB-KW"/>
</dbReference>
<evidence type="ECO:0000256" key="1">
    <source>
        <dbReference type="PIRSR" id="PIRSR015244-50"/>
    </source>
</evidence>
<feature type="binding site" evidence="1">
    <location>
        <position position="329"/>
    </location>
    <ligand>
        <name>Zn(2+)</name>
        <dbReference type="ChEBI" id="CHEBI:29105"/>
    </ligand>
</feature>
<dbReference type="PIRSF" id="PIRSF015244">
    <property type="entry name" value="UCP015244"/>
    <property type="match status" value="1"/>
</dbReference>
<dbReference type="OrthoDB" id="9765654at2"/>
<reference evidence="5 6" key="1">
    <citation type="submission" date="2019-05" db="EMBL/GenBank/DDBJ databases">
        <title>Sulfitobacter sabulilitoris sp. nov., isolated from a marine sand.</title>
        <authorList>
            <person name="Yoon J.-H."/>
        </authorList>
    </citation>
    <scope>NUCLEOTIDE SEQUENCE [LARGE SCALE GENOMIC DNA]</scope>
    <source>
        <strain evidence="5 6">HSMS-29</strain>
    </source>
</reference>
<evidence type="ECO:0000313" key="5">
    <source>
        <dbReference type="EMBL" id="TMM49541.1"/>
    </source>
</evidence>
<name>A0A5S3PA33_9RHOB</name>
<gene>
    <name evidence="5" type="ORF">FDT80_17470</name>
</gene>
<evidence type="ECO:0000259" key="2">
    <source>
        <dbReference type="Pfam" id="PF09940"/>
    </source>
</evidence>
<dbReference type="InterPro" id="IPR032622">
    <property type="entry name" value="UCP01524_HTH"/>
</dbReference>
<dbReference type="AlphaFoldDB" id="A0A5S3PA33"/>
<feature type="domain" description="DUF4910" evidence="4">
    <location>
        <begin position="22"/>
        <end position="360"/>
    </location>
</feature>
<accession>A0A5S3PA33</accession>
<sequence length="436" mass="48204">MDLTPTGMERDTAAPTLGARIHAIAAELYPICRSLAGPGARATLDVVERQIALKRVETPTGTPAHDWATPLEWRVHDAWIRDPSGRVVVDFSDCNLHVLNYSVAFRGRMTLDALRSHIFTLPEQPDLIPYRTSYYEDQWGFCMRYADVEKLPAEGLYDVCIDAEHVVGAMSHGEHLIRGDTDREFVLTTHICHPSLANDNCSGIAVLTELAKTLAGRDLRWSYRFIFAPATIGALAWLARNPEVVDRIDHGLVVSCLGDAGGPNYKRSRRGDAPIDRAMAHVMTGAASTGTIRDFAPEGYDERQFCSPGYDLPFGLLQRSIHATFPQYHTSADNLDFIRPEYLAASHDTILEAIEIIEADYCPLNLSPMGEPQLGRRGLYGPVGGGAQIFDIDAIRWVLNLADGCHSLLDIAERSGLRFRVVAAAAERLRQARLLT</sequence>
<dbReference type="Pfam" id="PF16254">
    <property type="entry name" value="DUF4910"/>
    <property type="match status" value="1"/>
</dbReference>
<dbReference type="Proteomes" id="UP000309550">
    <property type="component" value="Unassembled WGS sequence"/>
</dbReference>
<proteinExistence type="predicted"/>
<dbReference type="Gene3D" id="3.50.30.90">
    <property type="match status" value="1"/>
</dbReference>
<feature type="domain" description="UCP01524 winged helix-turn-helix" evidence="3">
    <location>
        <begin position="364"/>
        <end position="435"/>
    </location>
</feature>
<feature type="binding site" evidence="1">
    <location>
        <position position="193"/>
    </location>
    <ligand>
        <name>Zn(2+)</name>
        <dbReference type="ChEBI" id="CHEBI:29105"/>
    </ligand>
</feature>
<dbReference type="InterPro" id="IPR012353">
    <property type="entry name" value="UCP015244"/>
</dbReference>
<dbReference type="Pfam" id="PF16221">
    <property type="entry name" value="HTH_47"/>
    <property type="match status" value="1"/>
</dbReference>
<keyword evidence="1" id="KW-0862">Zinc</keyword>
<dbReference type="EMBL" id="VANS01000007">
    <property type="protein sequence ID" value="TMM49541.1"/>
    <property type="molecule type" value="Genomic_DNA"/>
</dbReference>
<feature type="binding site" evidence="1">
    <location>
        <position position="199"/>
    </location>
    <ligand>
        <name>Zn(2+)</name>
        <dbReference type="ChEBI" id="CHEBI:29105"/>
    </ligand>
</feature>
<dbReference type="Gene3D" id="1.10.10.10">
    <property type="entry name" value="Winged helix-like DNA-binding domain superfamily/Winged helix DNA-binding domain"/>
    <property type="match status" value="1"/>
</dbReference>
<dbReference type="SUPFAM" id="SSF53187">
    <property type="entry name" value="Zn-dependent exopeptidases"/>
    <property type="match status" value="1"/>
</dbReference>
<evidence type="ECO:0000313" key="6">
    <source>
        <dbReference type="Proteomes" id="UP000309550"/>
    </source>
</evidence>
<keyword evidence="6" id="KW-1185">Reference proteome</keyword>
<evidence type="ECO:0000259" key="3">
    <source>
        <dbReference type="Pfam" id="PF16221"/>
    </source>
</evidence>
<comment type="caution">
    <text evidence="5">The sequence shown here is derived from an EMBL/GenBank/DDBJ whole genome shotgun (WGS) entry which is preliminary data.</text>
</comment>
<dbReference type="InterPro" id="IPR032610">
    <property type="entry name" value="DUF2172"/>
</dbReference>
<dbReference type="InterPro" id="IPR032589">
    <property type="entry name" value="DUF4910"/>
</dbReference>
<evidence type="ECO:0000259" key="4">
    <source>
        <dbReference type="Pfam" id="PF16254"/>
    </source>
</evidence>
<protein>
    <submittedName>
        <fullName evidence="5">DUF4910 domain-containing protein</fullName>
    </submittedName>
</protein>
<dbReference type="Pfam" id="PF09940">
    <property type="entry name" value="DUF2172"/>
    <property type="match status" value="1"/>
</dbReference>